<gene>
    <name evidence="1" type="ORF">MKS88_000603</name>
</gene>
<protein>
    <submittedName>
        <fullName evidence="1">Uncharacterized protein</fullName>
    </submittedName>
</protein>
<evidence type="ECO:0000313" key="2">
    <source>
        <dbReference type="Proteomes" id="UP001056978"/>
    </source>
</evidence>
<reference evidence="1" key="1">
    <citation type="submission" date="2022-06" db="EMBL/GenBank/DDBJ databases">
        <title>The First Complete Genome of the Simian Malaria Parasite Plasmodium brasilianum.</title>
        <authorList>
            <person name="Bajic M."/>
            <person name="Ravishankar S."/>
        </authorList>
    </citation>
    <scope>NUCLEOTIDE SEQUENCE</scope>
    <source>
        <strain evidence="1">Bolivian I</strain>
    </source>
</reference>
<keyword evidence="2" id="KW-1185">Reference proteome</keyword>
<dbReference type="Proteomes" id="UP001056978">
    <property type="component" value="Chromosome 1"/>
</dbReference>
<proteinExistence type="predicted"/>
<dbReference type="EMBL" id="CM043769">
    <property type="protein sequence ID" value="KAI4841362.1"/>
    <property type="molecule type" value="Genomic_DNA"/>
</dbReference>
<organism evidence="1 2">
    <name type="scientific">Plasmodium brasilianum</name>
    <dbReference type="NCBI Taxonomy" id="5824"/>
    <lineage>
        <taxon>Eukaryota</taxon>
        <taxon>Sar</taxon>
        <taxon>Alveolata</taxon>
        <taxon>Apicomplexa</taxon>
        <taxon>Aconoidasida</taxon>
        <taxon>Haemosporida</taxon>
        <taxon>Plasmodiidae</taxon>
        <taxon>Plasmodium</taxon>
        <taxon>Plasmodium (Plasmodium)</taxon>
    </lineage>
</organism>
<accession>A0ACB9YFK3</accession>
<evidence type="ECO:0000313" key="1">
    <source>
        <dbReference type="EMBL" id="KAI4841362.1"/>
    </source>
</evidence>
<sequence>MEKNFTSLLLINVTFFIFLTCIFYFRNDVSIFNKSLDGKYNVNRKLGLRTNRLFERYKHHKNSSMIGLKNIPYNEGTKKKDTFIEEWSKTGKKNSNIGLSNYENHHKQAEKNKSIIFETKKYSHLEKKIFKELDYLSFLKNNRTINDKVYQKIMRRKFRLRIFIPLILLMLFSIFILLDILCNCGLTWALIRLVTLCHGEGWYGPLHKFLEKSELNWLFKSMKEIKKMMLRGTKDKMNPVKGHVYVESFFGYIVYIVPLLILGITIILGLLYYHKKVNKYQKIKFRKR</sequence>
<comment type="caution">
    <text evidence="1">The sequence shown here is derived from an EMBL/GenBank/DDBJ whole genome shotgun (WGS) entry which is preliminary data.</text>
</comment>
<name>A0ACB9YFK3_PLABR</name>